<dbReference type="GO" id="GO:0030897">
    <property type="term" value="C:HOPS complex"/>
    <property type="evidence" value="ECO:0007669"/>
    <property type="project" value="TreeGrafter"/>
</dbReference>
<gene>
    <name evidence="6" type="ORF">NDU88_000126</name>
</gene>
<dbReference type="GO" id="GO:0048284">
    <property type="term" value="P:organelle fusion"/>
    <property type="evidence" value="ECO:0007669"/>
    <property type="project" value="TreeGrafter"/>
</dbReference>
<keyword evidence="7" id="KW-1185">Reference proteome</keyword>
<dbReference type="GO" id="GO:0008333">
    <property type="term" value="P:endosome to lysosome transport"/>
    <property type="evidence" value="ECO:0007669"/>
    <property type="project" value="TreeGrafter"/>
</dbReference>
<dbReference type="Proteomes" id="UP001066276">
    <property type="component" value="Chromosome 4_2"/>
</dbReference>
<sequence>MYLETRDELRTFLSSSRNKECLFNNRVSIHDLLASHGDTKHMVYFVLMQDYDRVVSHHCQHDNYDEALNVLSKHRDKTLFYKVIELYEEAVDLALQVDVDLAKSCADLPEEDEELKKKLWLKIARHGVQEEKDVKKAMSVLPNLPTYKQVKLEDLQKKLLTSNPPVKSRHQPKEEDTISLGKGQQTCEQIKADIDDIVATECAYCGELMIRTIDKPFIDPQKYDEEMQSWF</sequence>
<reference evidence="6" key="1">
    <citation type="journal article" date="2022" name="bioRxiv">
        <title>Sequencing and chromosome-scale assembly of the giantPleurodeles waltlgenome.</title>
        <authorList>
            <person name="Brown T."/>
            <person name="Elewa A."/>
            <person name="Iarovenko S."/>
            <person name="Subramanian E."/>
            <person name="Araus A.J."/>
            <person name="Petzold A."/>
            <person name="Susuki M."/>
            <person name="Suzuki K.-i.T."/>
            <person name="Hayashi T."/>
            <person name="Toyoda A."/>
            <person name="Oliveira C."/>
            <person name="Osipova E."/>
            <person name="Leigh N.D."/>
            <person name="Simon A."/>
            <person name="Yun M.H."/>
        </authorList>
    </citation>
    <scope>NUCLEOTIDE SEQUENCE</scope>
    <source>
        <strain evidence="6">20211129_DDA</strain>
        <tissue evidence="6">Liver</tissue>
    </source>
</reference>
<dbReference type="AlphaFoldDB" id="A0AAV7S7S5"/>
<dbReference type="GO" id="GO:0008270">
    <property type="term" value="F:zinc ion binding"/>
    <property type="evidence" value="ECO:0007669"/>
    <property type="project" value="UniProtKB-KW"/>
</dbReference>
<feature type="region of interest" description="Disordered" evidence="5">
    <location>
        <begin position="161"/>
        <end position="181"/>
    </location>
</feature>
<dbReference type="GO" id="GO:0031902">
    <property type="term" value="C:late endosome membrane"/>
    <property type="evidence" value="ECO:0007669"/>
    <property type="project" value="UniProtKB-SubCell"/>
</dbReference>
<dbReference type="GO" id="GO:0007040">
    <property type="term" value="P:lysosome organization"/>
    <property type="evidence" value="ECO:0007669"/>
    <property type="project" value="TreeGrafter"/>
</dbReference>
<evidence type="ECO:0000256" key="4">
    <source>
        <dbReference type="ARBA" id="ARBA00022833"/>
    </source>
</evidence>
<evidence type="ECO:0000313" key="6">
    <source>
        <dbReference type="EMBL" id="KAJ1159619.1"/>
    </source>
</evidence>
<dbReference type="EMBL" id="JANPWB010000008">
    <property type="protein sequence ID" value="KAJ1159619.1"/>
    <property type="molecule type" value="Genomic_DNA"/>
</dbReference>
<comment type="subcellular location">
    <subcellularLocation>
        <location evidence="1">Late endosome membrane</location>
        <topology evidence="1">Peripheral membrane protein</topology>
        <orientation evidence="1">Cytoplasmic side</orientation>
    </subcellularLocation>
</comment>
<dbReference type="GO" id="GO:0006904">
    <property type="term" value="P:vesicle docking involved in exocytosis"/>
    <property type="evidence" value="ECO:0007669"/>
    <property type="project" value="TreeGrafter"/>
</dbReference>
<protein>
    <submittedName>
        <fullName evidence="6">Uncharacterized protein</fullName>
    </submittedName>
</protein>
<evidence type="ECO:0000256" key="3">
    <source>
        <dbReference type="ARBA" id="ARBA00022771"/>
    </source>
</evidence>
<evidence type="ECO:0000313" key="7">
    <source>
        <dbReference type="Proteomes" id="UP001066276"/>
    </source>
</evidence>
<dbReference type="GO" id="GO:0007032">
    <property type="term" value="P:endosome organization"/>
    <property type="evidence" value="ECO:0007669"/>
    <property type="project" value="TreeGrafter"/>
</dbReference>
<evidence type="ECO:0000256" key="2">
    <source>
        <dbReference type="ARBA" id="ARBA00022723"/>
    </source>
</evidence>
<dbReference type="PANTHER" id="PTHR23323">
    <property type="entry name" value="VACUOLAR PROTEIN SORTING-ASSOCIATED PROTEIN"/>
    <property type="match status" value="1"/>
</dbReference>
<comment type="caution">
    <text evidence="6">The sequence shown here is derived from an EMBL/GenBank/DDBJ whole genome shotgun (WGS) entry which is preliminary data.</text>
</comment>
<organism evidence="6 7">
    <name type="scientific">Pleurodeles waltl</name>
    <name type="common">Iberian ribbed newt</name>
    <dbReference type="NCBI Taxonomy" id="8319"/>
    <lineage>
        <taxon>Eukaryota</taxon>
        <taxon>Metazoa</taxon>
        <taxon>Chordata</taxon>
        <taxon>Craniata</taxon>
        <taxon>Vertebrata</taxon>
        <taxon>Euteleostomi</taxon>
        <taxon>Amphibia</taxon>
        <taxon>Batrachia</taxon>
        <taxon>Caudata</taxon>
        <taxon>Salamandroidea</taxon>
        <taxon>Salamandridae</taxon>
        <taxon>Pleurodelinae</taxon>
        <taxon>Pleurodeles</taxon>
    </lineage>
</organism>
<keyword evidence="3" id="KW-0863">Zinc-finger</keyword>
<proteinExistence type="predicted"/>
<dbReference type="PANTHER" id="PTHR23323:SF26">
    <property type="entry name" value="VACUOLAR PROTEIN SORTING-ASSOCIATED PROTEIN 18 HOMOLOG"/>
    <property type="match status" value="1"/>
</dbReference>
<evidence type="ECO:0000256" key="5">
    <source>
        <dbReference type="SAM" id="MobiDB-lite"/>
    </source>
</evidence>
<accession>A0AAV7S7S5</accession>
<name>A0AAV7S7S5_PLEWA</name>
<evidence type="ECO:0000256" key="1">
    <source>
        <dbReference type="ARBA" id="ARBA00004492"/>
    </source>
</evidence>
<dbReference type="GO" id="GO:0030674">
    <property type="term" value="F:protein-macromolecule adaptor activity"/>
    <property type="evidence" value="ECO:0007669"/>
    <property type="project" value="TreeGrafter"/>
</dbReference>
<keyword evidence="4" id="KW-0862">Zinc</keyword>
<keyword evidence="2" id="KW-0479">Metal-binding</keyword>